<dbReference type="Gramene" id="OE9A004776T1">
    <property type="protein sequence ID" value="OE9A004776C1"/>
    <property type="gene ID" value="OE9A004776"/>
</dbReference>
<reference evidence="1 2" key="1">
    <citation type="submission" date="2019-12" db="EMBL/GenBank/DDBJ databases">
        <authorList>
            <person name="Alioto T."/>
            <person name="Alioto T."/>
            <person name="Gomez Garrido J."/>
        </authorList>
    </citation>
    <scope>NUCLEOTIDE SEQUENCE [LARGE SCALE GENOMIC DNA]</scope>
</reference>
<protein>
    <submittedName>
        <fullName evidence="1">Uncharacterized protein</fullName>
    </submittedName>
</protein>
<sequence length="134" mass="14245">MKLLVIDGIAVATSSGEATRSIDTSKLLAASIACCCCIRRNVGANLHIDDVVVRFAGGNGGRIDMGIAGAGVAQRQPVAWAVFGGFKEGTSMSNGFFMWWLWYDDAGSGGLDLLKVLVERIWLTLLGVVVVLKR</sequence>
<comment type="caution">
    <text evidence="1">The sequence shown here is derived from an EMBL/GenBank/DDBJ whole genome shotgun (WGS) entry which is preliminary data.</text>
</comment>
<dbReference type="Proteomes" id="UP000594638">
    <property type="component" value="Unassembled WGS sequence"/>
</dbReference>
<organism evidence="1 2">
    <name type="scientific">Olea europaea subsp. europaea</name>
    <dbReference type="NCBI Taxonomy" id="158383"/>
    <lineage>
        <taxon>Eukaryota</taxon>
        <taxon>Viridiplantae</taxon>
        <taxon>Streptophyta</taxon>
        <taxon>Embryophyta</taxon>
        <taxon>Tracheophyta</taxon>
        <taxon>Spermatophyta</taxon>
        <taxon>Magnoliopsida</taxon>
        <taxon>eudicotyledons</taxon>
        <taxon>Gunneridae</taxon>
        <taxon>Pentapetalae</taxon>
        <taxon>asterids</taxon>
        <taxon>lamiids</taxon>
        <taxon>Lamiales</taxon>
        <taxon>Oleaceae</taxon>
        <taxon>Oleeae</taxon>
        <taxon>Olea</taxon>
    </lineage>
</organism>
<evidence type="ECO:0000313" key="1">
    <source>
        <dbReference type="EMBL" id="CAA2998315.1"/>
    </source>
</evidence>
<dbReference type="EMBL" id="CACTIH010005588">
    <property type="protein sequence ID" value="CAA2998315.1"/>
    <property type="molecule type" value="Genomic_DNA"/>
</dbReference>
<dbReference type="AlphaFoldDB" id="A0A8S0T2A7"/>
<evidence type="ECO:0000313" key="2">
    <source>
        <dbReference type="Proteomes" id="UP000594638"/>
    </source>
</evidence>
<name>A0A8S0T2A7_OLEEU</name>
<proteinExistence type="predicted"/>
<accession>A0A8S0T2A7</accession>
<keyword evidence="2" id="KW-1185">Reference proteome</keyword>
<gene>
    <name evidence="1" type="ORF">OLEA9_A004776</name>
</gene>